<protein>
    <submittedName>
        <fullName evidence="1">Uncharacterized protein</fullName>
    </submittedName>
</protein>
<accession>A0A0E9U5Z4</accession>
<name>A0A0E9U5Z4_ANGAN</name>
<reference evidence="1" key="1">
    <citation type="submission" date="2014-11" db="EMBL/GenBank/DDBJ databases">
        <authorList>
            <person name="Amaro Gonzalez C."/>
        </authorList>
    </citation>
    <scope>NUCLEOTIDE SEQUENCE</scope>
</reference>
<proteinExistence type="predicted"/>
<evidence type="ECO:0000313" key="1">
    <source>
        <dbReference type="EMBL" id="JAH61314.1"/>
    </source>
</evidence>
<sequence>MSSFERCICMYVYMQVPSEV</sequence>
<dbReference type="EMBL" id="GBXM01047263">
    <property type="protein sequence ID" value="JAH61314.1"/>
    <property type="molecule type" value="Transcribed_RNA"/>
</dbReference>
<organism evidence="1">
    <name type="scientific">Anguilla anguilla</name>
    <name type="common">European freshwater eel</name>
    <name type="synonym">Muraena anguilla</name>
    <dbReference type="NCBI Taxonomy" id="7936"/>
    <lineage>
        <taxon>Eukaryota</taxon>
        <taxon>Metazoa</taxon>
        <taxon>Chordata</taxon>
        <taxon>Craniata</taxon>
        <taxon>Vertebrata</taxon>
        <taxon>Euteleostomi</taxon>
        <taxon>Actinopterygii</taxon>
        <taxon>Neopterygii</taxon>
        <taxon>Teleostei</taxon>
        <taxon>Anguilliformes</taxon>
        <taxon>Anguillidae</taxon>
        <taxon>Anguilla</taxon>
    </lineage>
</organism>
<reference evidence="1" key="2">
    <citation type="journal article" date="2015" name="Fish Shellfish Immunol.">
        <title>Early steps in the European eel (Anguilla anguilla)-Vibrio vulnificus interaction in the gills: Role of the RtxA13 toxin.</title>
        <authorList>
            <person name="Callol A."/>
            <person name="Pajuelo D."/>
            <person name="Ebbesson L."/>
            <person name="Teles M."/>
            <person name="MacKenzie S."/>
            <person name="Amaro C."/>
        </authorList>
    </citation>
    <scope>NUCLEOTIDE SEQUENCE</scope>
</reference>
<dbReference type="AlphaFoldDB" id="A0A0E9U5Z4"/>